<dbReference type="Gene3D" id="2.160.20.20">
    <property type="match status" value="3"/>
</dbReference>
<feature type="compositionally biased region" description="Low complexity" evidence="2">
    <location>
        <begin position="2333"/>
        <end position="2349"/>
    </location>
</feature>
<proteinExistence type="predicted"/>
<dbReference type="InterPro" id="IPR013425">
    <property type="entry name" value="Autotrns_rpt"/>
</dbReference>
<organism evidence="4 5">
    <name type="scientific">Pandoraea capi</name>
    <dbReference type="NCBI Taxonomy" id="2508286"/>
    <lineage>
        <taxon>Bacteria</taxon>
        <taxon>Pseudomonadati</taxon>
        <taxon>Pseudomonadota</taxon>
        <taxon>Betaproteobacteria</taxon>
        <taxon>Burkholderiales</taxon>
        <taxon>Burkholderiaceae</taxon>
        <taxon>Pandoraea</taxon>
    </lineage>
</organism>
<feature type="region of interest" description="Disordered" evidence="2">
    <location>
        <begin position="2317"/>
        <end position="2349"/>
    </location>
</feature>
<keyword evidence="5" id="KW-1185">Reference proteome</keyword>
<dbReference type="InterPro" id="IPR011050">
    <property type="entry name" value="Pectin_lyase_fold/virulence"/>
</dbReference>
<feature type="domain" description="Autotransporter" evidence="3">
    <location>
        <begin position="2350"/>
        <end position="2635"/>
    </location>
</feature>
<dbReference type="SUPFAM" id="SSF51126">
    <property type="entry name" value="Pectin lyase-like"/>
    <property type="match status" value="7"/>
</dbReference>
<dbReference type="SUPFAM" id="SSF103515">
    <property type="entry name" value="Autotransporter"/>
    <property type="match status" value="1"/>
</dbReference>
<gene>
    <name evidence="4" type="ORF">PCA20602_02026</name>
</gene>
<dbReference type="InterPro" id="IPR036709">
    <property type="entry name" value="Autotransporte_beta_dom_sf"/>
</dbReference>
<dbReference type="EMBL" id="CABPRV010000003">
    <property type="protein sequence ID" value="VVD98690.1"/>
    <property type="molecule type" value="Genomic_DNA"/>
</dbReference>
<dbReference type="InterPro" id="IPR024973">
    <property type="entry name" value="ESPR"/>
</dbReference>
<dbReference type="PANTHER" id="PTHR35037:SF3">
    <property type="entry name" value="C-TERMINAL REGION OF AIDA-LIKE PROTEIN"/>
    <property type="match status" value="1"/>
</dbReference>
<accession>A0ABY6VX82</accession>
<dbReference type="PROSITE" id="PS51208">
    <property type="entry name" value="AUTOTRANSPORTER"/>
    <property type="match status" value="1"/>
</dbReference>
<evidence type="ECO:0000313" key="5">
    <source>
        <dbReference type="Proteomes" id="UP000366065"/>
    </source>
</evidence>
<dbReference type="RefSeq" id="WP_174980945.1">
    <property type="nucleotide sequence ID" value="NZ_CABPRV010000003.1"/>
</dbReference>
<name>A0ABY6VX82_9BURK</name>
<reference evidence="4 5" key="1">
    <citation type="submission" date="2019-08" db="EMBL/GenBank/DDBJ databases">
        <authorList>
            <person name="Peeters C."/>
        </authorList>
    </citation>
    <scope>NUCLEOTIDE SEQUENCE [LARGE SCALE GENOMIC DNA]</scope>
    <source>
        <strain evidence="4 5">LMG 20602</strain>
    </source>
</reference>
<dbReference type="InterPro" id="IPR051551">
    <property type="entry name" value="Autotransporter_adhesion"/>
</dbReference>
<dbReference type="InterPro" id="IPR005546">
    <property type="entry name" value="Autotransporte_beta"/>
</dbReference>
<evidence type="ECO:0000256" key="2">
    <source>
        <dbReference type="SAM" id="MobiDB-lite"/>
    </source>
</evidence>
<dbReference type="SMART" id="SM00869">
    <property type="entry name" value="Autotransporter"/>
    <property type="match status" value="1"/>
</dbReference>
<dbReference type="Gene3D" id="2.40.128.130">
    <property type="entry name" value="Autotransporter beta-domain"/>
    <property type="match status" value="1"/>
</dbReference>
<dbReference type="NCBIfam" id="TIGR02601">
    <property type="entry name" value="autotrns_rpt"/>
    <property type="match status" value="14"/>
</dbReference>
<sequence length="2635" mass="248528">MNKHLYRLVWRHCRIDVVPVPETARQSTGAPASRVRRAGGRNGASMSVSLTRVCLACIALLGALSSTSSWAACSAAGNVVTCSGAANPLAPSYANSASNLQVNVNSGAGVGVLLGVGGTALTLTGSNVTLINGGTIDPSLLGGIGLLATGTVVGNGSAGGSTQTVTNNAIMRGTVGVLGVNLPGLTGLALTVQNATGGTTNISNNGTLGATPILGVSLTGNGSAPVAATYGGAAVNFSNTGTVLGRVAFAPNGTAGAGNTFSNEGTLSGSVSLGANSTNTYTAVTGSTFNDGGSPGLGALPVTGFNLGFAATGVVDGGAGGNNSLVLRNSANNATTTGTGTLSGASYLNFSRATVNGGTWTLQGPLSVTSTTLNGGLAIFDNAGSFGTGTLTVNGGAMQAASAGLTITLPTTLGANGLAVSGTNPLTLGSTVTGTGGVSLSGTARLTLSGTNDYAGGTSLTGGTLVAGSNAALGSGAVQVSGATGVLDASAPVTLANAMAIGGGSTLTLGGSAALTLSGPISGGGSLAKQGAQTVTLTGANTFSGGVNVVAGTLALAGAGTLQTGGTPLTLSGAGAVFDMSGANGGRTITTLAGVGNTQIALGGNNLTLGGNTGSAFAGTIGGTGGIVKFGAGAQTITAQQTFTGSIVVGGGALVIGAGGGLSSQNAVTLGDSSTSFDISAADAQTIGSLSGGAAQVQLGANTLTFGDSTGETFNGSIHGTGALIKQGGGVQTLGGASDFTGGVTVTAGGLQLGNASAIGTGTLALGDQTTLDTTQALTLGNNITLGGTSAILGSADLTLTGAVTGSGALQKSGPATLTVNGSGNWTGGTTINDGALAIGSGGSLAAQGAVVLNGVNSPAVTLDISGASAAQTIGALSGSGTLALGTNTLTFGDGTDQTLSATITGTGNLVKQGAGTQTLTQTSTYAGGIDIADGTLALGGGAALQGGNALTLSGANSVFDIGSGGASTLGTLNGVAGSAISLGGQTLTLNNATNAAFAGAIHGTGALIVSGPGVQTLAGASDFSGGVSVGSGGLVVGNDLALGAGTATFGNNATLDSTQAVTLGNNVNLLGTLSVLGTHDLTLNGALSGAGGLTKSGTATLTLGGSNTYAGPTSISAGTLALGAGASLNASGSVNVASGATLDLSAGNGTQVIGTINGAGTVNIGALVTEIGGAGNDTFSGSLTGTGSVVKIGTGTETLTGLNTYTGGAVIQAGTLALSGAGTLAPTGAVTLANAGSTFDVSGANGARTIGALTADAGTQIRLGTNTLTFGDATSHSVAAIVSGSGGLVKQGSGTTTLLGAQLYTGATTIADGTLALGANATLAPGSNVSLTGAGAVFDLSAAGNQSLGHLSGTGGRVVLGGGSSLTVGNSDNATLASAISGTGSLIMDGSGKLTLGAQNTFAGNVGVNSGTLALSNGGTLSIANDVTLASGATFDVSAATTPVIGSLAGAAGSTVDIGTQTLTFGSAADATFSGAINGTGNLVKQGSGTQTLSGGAALGGDVSLDAGTLALRNGTQLGGKNAALTGATAVLDISTGPSQTAATIAGVAGSAINLGNTTLTLADASGSALASDIHGAGGSLVKLGSGVQTLSGNNDFTGGVSVQAGGVAVGSNTSLGTGTVSFAGGTSLDATQATTLGNQITLGGDLDVVGSRDLTLNGAISGAGGISKNGGATLTLNGQNTYAGATNVNAGTLALGAGASLNAAGVVDVHTGAVFDLSAGNGTQTFGALTGGGAINMGSNTLEVGASGLDETYSGGVMGTGSLVKVGTGIETMTGTNTFTGGTVVQAGTLALGGAGTLAPSGAVTLQNAGATLDISGANGDRTIGALTSQAGTNVTLGNNTLTFGDASSHVVSGTISGTGGIVKQGSGTQTLSGQNTFTGGTTLNAGTLTVGSSTALGTGGLTVGGNSTLSATSPVGASVTLGNGIAVGNGTTLTIAGTTPLTLDGPISGGGAISLNGTGVPGGITLGGNNSHTGGTAVNGGNVTVTSPTGLGSPSGGGLTLSQGNVTTQGVNVVLPSLNGTTQGSLTVNGGSVSVGSGNFPGSVSGSGGLIKTGSGSLTLGTQNPLTGPTTVAGGTLNIGGLPNSPVTVQTGATLTTPPPTSAGGTGDGAQTGPLTGAGGSQIVVSAPGATLGVGGNLTLQPGATLQVNAAPGTAPSQVNATGSASVSGSNLIVNAAPGTQPADAVNAVIVSATGGVSGQFAATSTNLLYLTPRISYTPSSVLLTLAPNGTPLPAGAVTPNQRAVATAVSSLGTGNTLYQAALGLTAATAPAAFESLDGSLHASISSMLLGQTQIARDAVSQRLRDGLSLSLDCETSSTGGDRMPDDANDASPSSGASRDGSSACRSQRRATQAWASIYGNDGQMRNKSVADGGSGAATLHRRGMGVLAGVDAPFADAWRAGAFGGLGHSTFNTGASASGSSNDAQIGAYVSRRFGRLGATVGGGYGWQQISSQRAIAIGAVAQTARAKYDAAVWQVFGEAAWRMDAGRVSVEPFANVAYARVRTDAFDESGSIAALHADEQTQGITFSTAGLRGEVSFGIGMGVAASGRLRLSAGWRHAYGANAPDMRLAFSGTSAGFTVAGVPIARDAAVVSAGVDAFVGRAVTLGVSYAGQFGGKVSDNSVFGNVNWRF</sequence>
<feature type="compositionally biased region" description="Gly residues" evidence="2">
    <location>
        <begin position="2107"/>
        <end position="2116"/>
    </location>
</feature>
<comment type="caution">
    <text evidence="4">The sequence shown here is derived from an EMBL/GenBank/DDBJ whole genome shotgun (WGS) entry which is preliminary data.</text>
</comment>
<feature type="region of interest" description="Disordered" evidence="2">
    <location>
        <begin position="2093"/>
        <end position="2116"/>
    </location>
</feature>
<dbReference type="PANTHER" id="PTHR35037">
    <property type="entry name" value="C-TERMINAL REGION OF AIDA-LIKE PROTEIN"/>
    <property type="match status" value="1"/>
</dbReference>
<dbReference type="Proteomes" id="UP000366065">
    <property type="component" value="Unassembled WGS sequence"/>
</dbReference>
<dbReference type="InterPro" id="IPR012332">
    <property type="entry name" value="Autotransporter_pectin_lyase_C"/>
</dbReference>
<evidence type="ECO:0000256" key="1">
    <source>
        <dbReference type="ARBA" id="ARBA00022729"/>
    </source>
</evidence>
<evidence type="ECO:0000313" key="4">
    <source>
        <dbReference type="EMBL" id="VVD98690.1"/>
    </source>
</evidence>
<protein>
    <submittedName>
        <fullName evidence="4">Glycine-rich autotransporter protein</fullName>
    </submittedName>
</protein>
<dbReference type="Pfam" id="PF12951">
    <property type="entry name" value="PATR"/>
    <property type="match status" value="18"/>
</dbReference>
<keyword evidence="1" id="KW-0732">Signal</keyword>
<evidence type="ECO:0000259" key="3">
    <source>
        <dbReference type="PROSITE" id="PS51208"/>
    </source>
</evidence>
<dbReference type="Pfam" id="PF13018">
    <property type="entry name" value="ESPR"/>
    <property type="match status" value="1"/>
</dbReference>